<dbReference type="EMBL" id="JAAGMK010000499">
    <property type="protein sequence ID" value="NEB85983.1"/>
    <property type="molecule type" value="Genomic_DNA"/>
</dbReference>
<evidence type="ECO:0000313" key="4">
    <source>
        <dbReference type="Proteomes" id="UP000470951"/>
    </source>
</evidence>
<comment type="caution">
    <text evidence="2">The sequence shown here is derived from an EMBL/GenBank/DDBJ whole genome shotgun (WGS) entry which is preliminary data.</text>
</comment>
<dbReference type="PANTHER" id="PTHR40045:SF1">
    <property type="entry name" value="YQCI_YCGG FAMILY PROTEIN"/>
    <property type="match status" value="1"/>
</dbReference>
<organism evidence="2">
    <name type="scientific">Streptomyces anulatus</name>
    <name type="common">Streptomyces chrysomallus</name>
    <dbReference type="NCBI Taxonomy" id="1892"/>
    <lineage>
        <taxon>Bacteria</taxon>
        <taxon>Bacillati</taxon>
        <taxon>Actinomycetota</taxon>
        <taxon>Actinomycetes</taxon>
        <taxon>Kitasatosporales</taxon>
        <taxon>Streptomycetaceae</taxon>
        <taxon>Streptomyces</taxon>
    </lineage>
</organism>
<dbReference type="EMBL" id="JAAGMS010000266">
    <property type="protein sequence ID" value="NEC01034.1"/>
    <property type="molecule type" value="Genomic_DNA"/>
</dbReference>
<protein>
    <submittedName>
        <fullName evidence="2">YqcI/YcgG family protein</fullName>
    </submittedName>
</protein>
<dbReference type="Proteomes" id="UP000470951">
    <property type="component" value="Unassembled WGS sequence"/>
</dbReference>
<dbReference type="AlphaFoldDB" id="A0A6G3SSZ0"/>
<evidence type="ECO:0000313" key="3">
    <source>
        <dbReference type="EMBL" id="NEC01034.1"/>
    </source>
</evidence>
<dbReference type="Pfam" id="PF08892">
    <property type="entry name" value="YqcI_YcgG"/>
    <property type="match status" value="1"/>
</dbReference>
<evidence type="ECO:0000313" key="2">
    <source>
        <dbReference type="EMBL" id="NEB85983.1"/>
    </source>
</evidence>
<gene>
    <name evidence="2" type="ORF">G3I43_17630</name>
    <name evidence="3" type="ORF">G3I58_24055</name>
</gene>
<sequence>MSSATELMGKLTSSTAPFPCTFAVSAAKKASLRFGFVDDLDDQETWAALPGIITSYLETYQQIARETSLIVLFRPERETGDVAHYYRKFWDVLQYLHRHDPETWPDGIPEDPEDGRWEFSFAGTPIFVVCNTPAHKRRASRSNPEFMITFQPRWVFEELDSTSARGIAARRVIRKRLRAFDSEEPSPELGSYGDPENREWRQYFLPDDNAEKPGRCPFRHGAHGATSAAQGEGTGD</sequence>
<evidence type="ECO:0000256" key="1">
    <source>
        <dbReference type="SAM" id="MobiDB-lite"/>
    </source>
</evidence>
<dbReference type="PANTHER" id="PTHR40045">
    <property type="entry name" value="YCGG FAMILY PROTEIN"/>
    <property type="match status" value="1"/>
</dbReference>
<accession>A0A6G3SSZ0</accession>
<name>A0A6G3SSZ0_STRAQ</name>
<reference evidence="2 4" key="1">
    <citation type="submission" date="2020-01" db="EMBL/GenBank/DDBJ databases">
        <title>Insect and environment-associated Actinomycetes.</title>
        <authorList>
            <person name="Currrie C."/>
            <person name="Chevrette M."/>
            <person name="Carlson C."/>
            <person name="Stubbendieck R."/>
            <person name="Wendt-Pienkowski E."/>
        </authorList>
    </citation>
    <scope>NUCLEOTIDE SEQUENCE</scope>
    <source>
        <strain evidence="2">SID505</strain>
        <strain evidence="3 4">SID7903</strain>
    </source>
</reference>
<proteinExistence type="predicted"/>
<dbReference type="RefSeq" id="WP_047177825.1">
    <property type="nucleotide sequence ID" value="NZ_CBDRIV010000006.1"/>
</dbReference>
<dbReference type="InterPro" id="IPR014988">
    <property type="entry name" value="Uncharacterised_YqcI/YcgG"/>
</dbReference>
<feature type="region of interest" description="Disordered" evidence="1">
    <location>
        <begin position="205"/>
        <end position="236"/>
    </location>
</feature>